<reference evidence="1 2" key="1">
    <citation type="journal article" date="2015" name="Stand. Genomic Sci.">
        <title>Genomic Encyclopedia of Bacterial and Archaeal Type Strains, Phase III: the genomes of soil and plant-associated and newly described type strains.</title>
        <authorList>
            <person name="Whitman W.B."/>
            <person name="Woyke T."/>
            <person name="Klenk H.P."/>
            <person name="Zhou Y."/>
            <person name="Lilburn T.G."/>
            <person name="Beck B.J."/>
            <person name="De Vos P."/>
            <person name="Vandamme P."/>
            <person name="Eisen J.A."/>
            <person name="Garrity G."/>
            <person name="Hugenholtz P."/>
            <person name="Kyrpides N.C."/>
        </authorList>
    </citation>
    <scope>NUCLEOTIDE SEQUENCE [LARGE SCALE GENOMIC DNA]</scope>
    <source>
        <strain evidence="1 2">CGMCC 1.10822</strain>
    </source>
</reference>
<comment type="caution">
    <text evidence="1">The sequence shown here is derived from an EMBL/GenBank/DDBJ whole genome shotgun (WGS) entry which is preliminary data.</text>
</comment>
<name>A0A562QY26_9BURK</name>
<dbReference type="AlphaFoldDB" id="A0A562QY26"/>
<dbReference type="RefSeq" id="WP_145652343.1">
    <property type="nucleotide sequence ID" value="NZ_VLLB01000011.1"/>
</dbReference>
<dbReference type="OrthoDB" id="8759672at2"/>
<accession>A0A562QY26</accession>
<gene>
    <name evidence="1" type="ORF">IP91_04573</name>
</gene>
<evidence type="ECO:0000313" key="2">
    <source>
        <dbReference type="Proteomes" id="UP000318431"/>
    </source>
</evidence>
<keyword evidence="2" id="KW-1185">Reference proteome</keyword>
<sequence length="86" mass="9090">MSTAIATNNTAEGFLDNAGRSVMNWIRALLSVTPAALAASHGSASHESVASYYKVGYRMALLRRANEVEAEAPAQAAELRKLARAA</sequence>
<evidence type="ECO:0000313" key="1">
    <source>
        <dbReference type="EMBL" id="TWI61493.1"/>
    </source>
</evidence>
<proteinExistence type="predicted"/>
<dbReference type="EMBL" id="VLLB01000011">
    <property type="protein sequence ID" value="TWI61493.1"/>
    <property type="molecule type" value="Genomic_DNA"/>
</dbReference>
<dbReference type="Proteomes" id="UP000318431">
    <property type="component" value="Unassembled WGS sequence"/>
</dbReference>
<organism evidence="1 2">
    <name type="scientific">Pseudoduganella lurida</name>
    <dbReference type="NCBI Taxonomy" id="1036180"/>
    <lineage>
        <taxon>Bacteria</taxon>
        <taxon>Pseudomonadati</taxon>
        <taxon>Pseudomonadota</taxon>
        <taxon>Betaproteobacteria</taxon>
        <taxon>Burkholderiales</taxon>
        <taxon>Oxalobacteraceae</taxon>
        <taxon>Telluria group</taxon>
        <taxon>Pseudoduganella</taxon>
    </lineage>
</organism>
<protein>
    <submittedName>
        <fullName evidence="1">Uncharacterized protein</fullName>
    </submittedName>
</protein>